<evidence type="ECO:0000313" key="2">
    <source>
        <dbReference type="EMBL" id="GAA1389729.1"/>
    </source>
</evidence>
<dbReference type="Pfam" id="PF04149">
    <property type="entry name" value="DUF397"/>
    <property type="match status" value="1"/>
</dbReference>
<proteinExistence type="predicted"/>
<keyword evidence="3" id="KW-1185">Reference proteome</keyword>
<reference evidence="2 3" key="1">
    <citation type="journal article" date="2019" name="Int. J. Syst. Evol. Microbiol.">
        <title>The Global Catalogue of Microorganisms (GCM) 10K type strain sequencing project: providing services to taxonomists for standard genome sequencing and annotation.</title>
        <authorList>
            <consortium name="The Broad Institute Genomics Platform"/>
            <consortium name="The Broad Institute Genome Sequencing Center for Infectious Disease"/>
            <person name="Wu L."/>
            <person name="Ma J."/>
        </authorList>
    </citation>
    <scope>NUCLEOTIDE SEQUENCE [LARGE SCALE GENOMIC DNA]</scope>
    <source>
        <strain evidence="2 3">JCM 12393</strain>
    </source>
</reference>
<organism evidence="2 3">
    <name type="scientific">Kitasatospora putterlickiae</name>
    <dbReference type="NCBI Taxonomy" id="221725"/>
    <lineage>
        <taxon>Bacteria</taxon>
        <taxon>Bacillati</taxon>
        <taxon>Actinomycetota</taxon>
        <taxon>Actinomycetes</taxon>
        <taxon>Kitasatosporales</taxon>
        <taxon>Streptomycetaceae</taxon>
        <taxon>Kitasatospora</taxon>
    </lineage>
</organism>
<evidence type="ECO:0000313" key="3">
    <source>
        <dbReference type="Proteomes" id="UP001499863"/>
    </source>
</evidence>
<accession>A0ABN1XTD7</accession>
<name>A0ABN1XTD7_9ACTN</name>
<dbReference type="InterPro" id="IPR007278">
    <property type="entry name" value="DUF397"/>
</dbReference>
<dbReference type="EMBL" id="BAAAKJ010000087">
    <property type="protein sequence ID" value="GAA1389729.1"/>
    <property type="molecule type" value="Genomic_DNA"/>
</dbReference>
<dbReference type="RefSeq" id="WP_344330890.1">
    <property type="nucleotide sequence ID" value="NZ_BAAAKJ010000087.1"/>
</dbReference>
<comment type="caution">
    <text evidence="2">The sequence shown here is derived from an EMBL/GenBank/DDBJ whole genome shotgun (WGS) entry which is preliminary data.</text>
</comment>
<protein>
    <submittedName>
        <fullName evidence="2">DUF397 domain-containing protein</fullName>
    </submittedName>
</protein>
<dbReference type="Proteomes" id="UP001499863">
    <property type="component" value="Unassembled WGS sequence"/>
</dbReference>
<sequence>MDGIDLSAVAWRKSSYSGGNGGDCIEVALASPAPGVVPVRDSKDPSGPVLLFPSASWQSFLASLRDGSLPVG</sequence>
<feature type="domain" description="DUF397" evidence="1">
    <location>
        <begin position="10"/>
        <end position="65"/>
    </location>
</feature>
<evidence type="ECO:0000259" key="1">
    <source>
        <dbReference type="Pfam" id="PF04149"/>
    </source>
</evidence>
<gene>
    <name evidence="2" type="ORF">GCM10009639_17720</name>
</gene>